<dbReference type="Pfam" id="PF13350">
    <property type="entry name" value="Y_phosphatase3"/>
    <property type="match status" value="1"/>
</dbReference>
<dbReference type="PROSITE" id="PS50056">
    <property type="entry name" value="TYR_PHOSPHATASE_2"/>
    <property type="match status" value="1"/>
</dbReference>
<feature type="domain" description="Tyrosine specific protein phosphatases" evidence="1">
    <location>
        <begin position="101"/>
        <end position="137"/>
    </location>
</feature>
<dbReference type="InterPro" id="IPR029021">
    <property type="entry name" value="Prot-tyrosine_phosphatase-like"/>
</dbReference>
<dbReference type="Proteomes" id="UP000612899">
    <property type="component" value="Unassembled WGS sequence"/>
</dbReference>
<dbReference type="InterPro" id="IPR026893">
    <property type="entry name" value="Tyr/Ser_Pase_IphP-type"/>
</dbReference>
<keyword evidence="3" id="KW-1185">Reference proteome</keyword>
<accession>A0A8J3QHV9</accession>
<dbReference type="InterPro" id="IPR000387">
    <property type="entry name" value="Tyr_Pase_dom"/>
</dbReference>
<evidence type="ECO:0000313" key="3">
    <source>
        <dbReference type="Proteomes" id="UP000612899"/>
    </source>
</evidence>
<organism evidence="2 3">
    <name type="scientific">Rhizocola hellebori</name>
    <dbReference type="NCBI Taxonomy" id="1392758"/>
    <lineage>
        <taxon>Bacteria</taxon>
        <taxon>Bacillati</taxon>
        <taxon>Actinomycetota</taxon>
        <taxon>Actinomycetes</taxon>
        <taxon>Micromonosporales</taxon>
        <taxon>Micromonosporaceae</taxon>
        <taxon>Rhizocola</taxon>
    </lineage>
</organism>
<evidence type="ECO:0000313" key="2">
    <source>
        <dbReference type="EMBL" id="GIH11145.1"/>
    </source>
</evidence>
<dbReference type="SUPFAM" id="SSF52799">
    <property type="entry name" value="(Phosphotyrosine protein) phosphatases II"/>
    <property type="match status" value="1"/>
</dbReference>
<dbReference type="Gene3D" id="3.90.190.10">
    <property type="entry name" value="Protein tyrosine phosphatase superfamily"/>
    <property type="match status" value="1"/>
</dbReference>
<evidence type="ECO:0000259" key="1">
    <source>
        <dbReference type="PROSITE" id="PS50056"/>
    </source>
</evidence>
<name>A0A8J3QHV9_9ACTN</name>
<proteinExistence type="predicted"/>
<dbReference type="GO" id="GO:0004721">
    <property type="term" value="F:phosphoprotein phosphatase activity"/>
    <property type="evidence" value="ECO:0007669"/>
    <property type="project" value="InterPro"/>
</dbReference>
<gene>
    <name evidence="2" type="ORF">Rhe02_92120</name>
</gene>
<dbReference type="AlphaFoldDB" id="A0A8J3QHV9"/>
<comment type="caution">
    <text evidence="2">The sequence shown here is derived from an EMBL/GenBank/DDBJ whole genome shotgun (WGS) entry which is preliminary data.</text>
</comment>
<dbReference type="PROSITE" id="PS00383">
    <property type="entry name" value="TYR_PHOSPHATASE_1"/>
    <property type="match status" value="1"/>
</dbReference>
<protein>
    <submittedName>
        <fullName evidence="2">Protein-tyrosine-phosphatase</fullName>
    </submittedName>
</protein>
<dbReference type="EMBL" id="BONY01000120">
    <property type="protein sequence ID" value="GIH11145.1"/>
    <property type="molecule type" value="Genomic_DNA"/>
</dbReference>
<dbReference type="InterPro" id="IPR016130">
    <property type="entry name" value="Tyr_Pase_AS"/>
</dbReference>
<sequence length="226" mass="24602">MRDLGGLPTASGGRIREGALIRADSLTRLTEDGVAQVKAAGVRRIVDLRNVDEATDHPFASELDLYRLAPLIDPAREPDRNKSAERSLADIYCSSLERNTRSIVEGVTAIADAPDGTVVVHCAVGKDRTGMMVALVLSVAGVPDEVIAEDYALSTECLRADHEEILASITDEALRRKAVERMSSRPETMTTLLSFVRQRWGGVAEYLQAHGITADQLSRLHARLVE</sequence>
<reference evidence="2" key="1">
    <citation type="submission" date="2021-01" db="EMBL/GenBank/DDBJ databases">
        <title>Whole genome shotgun sequence of Rhizocola hellebori NBRC 109834.</title>
        <authorList>
            <person name="Komaki H."/>
            <person name="Tamura T."/>
        </authorList>
    </citation>
    <scope>NUCLEOTIDE SEQUENCE</scope>
    <source>
        <strain evidence="2">NBRC 109834</strain>
    </source>
</reference>